<dbReference type="EMBL" id="QPKB01000003">
    <property type="protein sequence ID" value="RWR79455.1"/>
    <property type="molecule type" value="Genomic_DNA"/>
</dbReference>
<dbReference type="AlphaFoldDB" id="A0A443NLM6"/>
<keyword evidence="2" id="KW-1185">Reference proteome</keyword>
<accession>A0A443NLM6</accession>
<comment type="caution">
    <text evidence="1">The sequence shown here is derived from an EMBL/GenBank/DDBJ whole genome shotgun (WGS) entry which is preliminary data.</text>
</comment>
<gene>
    <name evidence="1" type="ORF">CKAN_00802700</name>
</gene>
<dbReference type="STRING" id="337451.A0A443NLM6"/>
<proteinExistence type="predicted"/>
<name>A0A443NLM6_9MAGN</name>
<dbReference type="Proteomes" id="UP000283530">
    <property type="component" value="Unassembled WGS sequence"/>
</dbReference>
<evidence type="ECO:0000313" key="1">
    <source>
        <dbReference type="EMBL" id="RWR79455.1"/>
    </source>
</evidence>
<organism evidence="1 2">
    <name type="scientific">Cinnamomum micranthum f. kanehirae</name>
    <dbReference type="NCBI Taxonomy" id="337451"/>
    <lineage>
        <taxon>Eukaryota</taxon>
        <taxon>Viridiplantae</taxon>
        <taxon>Streptophyta</taxon>
        <taxon>Embryophyta</taxon>
        <taxon>Tracheophyta</taxon>
        <taxon>Spermatophyta</taxon>
        <taxon>Magnoliopsida</taxon>
        <taxon>Magnoliidae</taxon>
        <taxon>Laurales</taxon>
        <taxon>Lauraceae</taxon>
        <taxon>Cinnamomum</taxon>
    </lineage>
</organism>
<reference evidence="1 2" key="1">
    <citation type="journal article" date="2019" name="Nat. Plants">
        <title>Stout camphor tree genome fills gaps in understanding of flowering plant genome evolution.</title>
        <authorList>
            <person name="Chaw S.M."/>
            <person name="Liu Y.C."/>
            <person name="Wu Y.W."/>
            <person name="Wang H.Y."/>
            <person name="Lin C.I."/>
            <person name="Wu C.S."/>
            <person name="Ke H.M."/>
            <person name="Chang L.Y."/>
            <person name="Hsu C.Y."/>
            <person name="Yang H.T."/>
            <person name="Sudianto E."/>
            <person name="Hsu M.H."/>
            <person name="Wu K.P."/>
            <person name="Wang L.N."/>
            <person name="Leebens-Mack J.H."/>
            <person name="Tsai I.J."/>
        </authorList>
    </citation>
    <scope>NUCLEOTIDE SEQUENCE [LARGE SCALE GENOMIC DNA]</scope>
    <source>
        <strain evidence="2">cv. Chaw 1501</strain>
        <tissue evidence="1">Young leaves</tissue>
    </source>
</reference>
<protein>
    <submittedName>
        <fullName evidence="1">Ras-related protein RABA1d</fullName>
    </submittedName>
</protein>
<evidence type="ECO:0000313" key="2">
    <source>
        <dbReference type="Proteomes" id="UP000283530"/>
    </source>
</evidence>
<sequence length="102" mass="11686">MAMPFWTFHVFREKGRWLPTELKDDYDYLFQGRFDRGFGVGKSSCSRGLRDTSCSSNPSQPSVEFATRSLIRIVPLLVPNYRGAIGALLVYDVTRHSTFEEC</sequence>